<dbReference type="InterPro" id="IPR035965">
    <property type="entry name" value="PAS-like_dom_sf"/>
</dbReference>
<dbReference type="SUPFAM" id="SSF55785">
    <property type="entry name" value="PYP-like sensor domain (PAS domain)"/>
    <property type="match status" value="1"/>
</dbReference>
<dbReference type="InterPro" id="IPR003661">
    <property type="entry name" value="HisK_dim/P_dom"/>
</dbReference>
<evidence type="ECO:0000256" key="5">
    <source>
        <dbReference type="ARBA" id="ARBA00022777"/>
    </source>
</evidence>
<reference evidence="9 10" key="1">
    <citation type="journal article" date="2016" name="Nat. Commun.">
        <title>Thousands of microbial genomes shed light on interconnected biogeochemical processes in an aquifer system.</title>
        <authorList>
            <person name="Anantharaman K."/>
            <person name="Brown C.T."/>
            <person name="Hug L.A."/>
            <person name="Sharon I."/>
            <person name="Castelle C.J."/>
            <person name="Probst A.J."/>
            <person name="Thomas B.C."/>
            <person name="Singh A."/>
            <person name="Wilkins M.J."/>
            <person name="Karaoz U."/>
            <person name="Brodie E.L."/>
            <person name="Williams K.H."/>
            <person name="Hubbard S.S."/>
            <person name="Banfield J.F."/>
        </authorList>
    </citation>
    <scope>NUCLEOTIDE SEQUENCE [LARGE SCALE GENOMIC DNA]</scope>
</reference>
<dbReference type="Gene3D" id="3.30.565.10">
    <property type="entry name" value="Histidine kinase-like ATPase, C-terminal domain"/>
    <property type="match status" value="1"/>
</dbReference>
<evidence type="ECO:0000256" key="2">
    <source>
        <dbReference type="ARBA" id="ARBA00012438"/>
    </source>
</evidence>
<keyword evidence="5" id="KW-0418">Kinase</keyword>
<organism evidence="9 10">
    <name type="scientific">Candidatus Taylorbacteria bacterium RIFCSPHIGHO2_02_FULL_43_32b</name>
    <dbReference type="NCBI Taxonomy" id="1802306"/>
    <lineage>
        <taxon>Bacteria</taxon>
        <taxon>Candidatus Tayloriibacteriota</taxon>
    </lineage>
</organism>
<dbReference type="InterPro" id="IPR003594">
    <property type="entry name" value="HATPase_dom"/>
</dbReference>
<sequence>MNSEGIIKKDILDSALLLDYVTEAIVVSDSETRVLYANAATKKLLGFENLNHVKLFDLVHPEDKNKVKEYYQTLKKTTSLISIRRMKKKSGEYAIIERNARILDDGSTISILRDVTERFNFEQRKDTFISVASHELKNPLNNISLYSEIAQNYIAEGNIPKARYALKKILPQIEKMSNLISDLLDLAKIQAGKLEYRMKLFSLDETVREVADEVIVFSKKKFHIDIRGKILNPVYGDKDKISQVLQNLLANSIKYSPSQNTIIVNVSENAETASVSVKDFGIGIKKEEQNKIFEKFYQAPSSSRYASGMGIGLFLCREIIKKHGGRLFVESEYGAGSTFTFVLPLGKVAS</sequence>
<gene>
    <name evidence="9" type="ORF">A3C72_01255</name>
</gene>
<dbReference type="EMBL" id="MHRK01000049">
    <property type="protein sequence ID" value="OHA22667.1"/>
    <property type="molecule type" value="Genomic_DNA"/>
</dbReference>
<dbReference type="Pfam" id="PF00512">
    <property type="entry name" value="HisKA"/>
    <property type="match status" value="1"/>
</dbReference>
<dbReference type="PRINTS" id="PR00344">
    <property type="entry name" value="BCTRLSENSOR"/>
</dbReference>
<evidence type="ECO:0000313" key="10">
    <source>
        <dbReference type="Proteomes" id="UP000177130"/>
    </source>
</evidence>
<dbReference type="CDD" id="cd00130">
    <property type="entry name" value="PAS"/>
    <property type="match status" value="1"/>
</dbReference>
<dbReference type="PANTHER" id="PTHR43711:SF1">
    <property type="entry name" value="HISTIDINE KINASE 1"/>
    <property type="match status" value="1"/>
</dbReference>
<dbReference type="InterPro" id="IPR050736">
    <property type="entry name" value="Sensor_HK_Regulatory"/>
</dbReference>
<dbReference type="InterPro" id="IPR036097">
    <property type="entry name" value="HisK_dim/P_sf"/>
</dbReference>
<dbReference type="PROSITE" id="PS50109">
    <property type="entry name" value="HIS_KIN"/>
    <property type="match status" value="1"/>
</dbReference>
<evidence type="ECO:0000313" key="9">
    <source>
        <dbReference type="EMBL" id="OHA22667.1"/>
    </source>
</evidence>
<feature type="domain" description="Histidine kinase" evidence="7">
    <location>
        <begin position="131"/>
        <end position="347"/>
    </location>
</feature>
<accession>A0A1G2MFL6</accession>
<comment type="caution">
    <text evidence="9">The sequence shown here is derived from an EMBL/GenBank/DDBJ whole genome shotgun (WGS) entry which is preliminary data.</text>
</comment>
<dbReference type="Gene3D" id="1.10.287.130">
    <property type="match status" value="1"/>
</dbReference>
<evidence type="ECO:0000256" key="4">
    <source>
        <dbReference type="ARBA" id="ARBA00022679"/>
    </source>
</evidence>
<dbReference type="InterPro" id="IPR036890">
    <property type="entry name" value="HATPase_C_sf"/>
</dbReference>
<evidence type="ECO:0000256" key="6">
    <source>
        <dbReference type="ARBA" id="ARBA00023012"/>
    </source>
</evidence>
<dbReference type="SUPFAM" id="SSF55874">
    <property type="entry name" value="ATPase domain of HSP90 chaperone/DNA topoisomerase II/histidine kinase"/>
    <property type="match status" value="1"/>
</dbReference>
<dbReference type="AlphaFoldDB" id="A0A1G2MFL6"/>
<dbReference type="InterPro" id="IPR005467">
    <property type="entry name" value="His_kinase_dom"/>
</dbReference>
<dbReference type="STRING" id="1802306.A3C72_01255"/>
<protein>
    <recommendedName>
        <fullName evidence="2">histidine kinase</fullName>
        <ecNumber evidence="2">2.7.13.3</ecNumber>
    </recommendedName>
</protein>
<keyword evidence="4" id="KW-0808">Transferase</keyword>
<dbReference type="PANTHER" id="PTHR43711">
    <property type="entry name" value="TWO-COMPONENT HISTIDINE KINASE"/>
    <property type="match status" value="1"/>
</dbReference>
<dbReference type="GO" id="GO:0000155">
    <property type="term" value="F:phosphorelay sensor kinase activity"/>
    <property type="evidence" value="ECO:0007669"/>
    <property type="project" value="InterPro"/>
</dbReference>
<dbReference type="PROSITE" id="PS50112">
    <property type="entry name" value="PAS"/>
    <property type="match status" value="1"/>
</dbReference>
<evidence type="ECO:0000256" key="3">
    <source>
        <dbReference type="ARBA" id="ARBA00022553"/>
    </source>
</evidence>
<dbReference type="EC" id="2.7.13.3" evidence="2"/>
<dbReference type="Pfam" id="PF02518">
    <property type="entry name" value="HATPase_c"/>
    <property type="match status" value="1"/>
</dbReference>
<dbReference type="InterPro" id="IPR013655">
    <property type="entry name" value="PAS_fold_3"/>
</dbReference>
<dbReference type="SUPFAM" id="SSF47384">
    <property type="entry name" value="Homodimeric domain of signal transducing histidine kinase"/>
    <property type="match status" value="1"/>
</dbReference>
<keyword evidence="3" id="KW-0597">Phosphoprotein</keyword>
<dbReference type="SMART" id="SM00387">
    <property type="entry name" value="HATPase_c"/>
    <property type="match status" value="1"/>
</dbReference>
<dbReference type="Proteomes" id="UP000177130">
    <property type="component" value="Unassembled WGS sequence"/>
</dbReference>
<comment type="catalytic activity">
    <reaction evidence="1">
        <text>ATP + protein L-histidine = ADP + protein N-phospho-L-histidine.</text>
        <dbReference type="EC" id="2.7.13.3"/>
    </reaction>
</comment>
<name>A0A1G2MFL6_9BACT</name>
<dbReference type="Gene3D" id="3.30.450.20">
    <property type="entry name" value="PAS domain"/>
    <property type="match status" value="1"/>
</dbReference>
<dbReference type="SMART" id="SM00388">
    <property type="entry name" value="HisKA"/>
    <property type="match status" value="1"/>
</dbReference>
<dbReference type="InterPro" id="IPR004358">
    <property type="entry name" value="Sig_transdc_His_kin-like_C"/>
</dbReference>
<evidence type="ECO:0000259" key="7">
    <source>
        <dbReference type="PROSITE" id="PS50109"/>
    </source>
</evidence>
<dbReference type="FunFam" id="3.30.565.10:FF:000006">
    <property type="entry name" value="Sensor histidine kinase WalK"/>
    <property type="match status" value="1"/>
</dbReference>
<evidence type="ECO:0000259" key="8">
    <source>
        <dbReference type="PROSITE" id="PS50112"/>
    </source>
</evidence>
<dbReference type="CDD" id="cd00082">
    <property type="entry name" value="HisKA"/>
    <property type="match status" value="1"/>
</dbReference>
<evidence type="ECO:0000256" key="1">
    <source>
        <dbReference type="ARBA" id="ARBA00000085"/>
    </source>
</evidence>
<dbReference type="NCBIfam" id="TIGR00229">
    <property type="entry name" value="sensory_box"/>
    <property type="match status" value="1"/>
</dbReference>
<dbReference type="Pfam" id="PF08447">
    <property type="entry name" value="PAS_3"/>
    <property type="match status" value="1"/>
</dbReference>
<dbReference type="SMART" id="SM00091">
    <property type="entry name" value="PAS"/>
    <property type="match status" value="1"/>
</dbReference>
<proteinExistence type="predicted"/>
<dbReference type="InterPro" id="IPR000014">
    <property type="entry name" value="PAS"/>
</dbReference>
<keyword evidence="6" id="KW-0902">Two-component regulatory system</keyword>
<feature type="domain" description="PAS" evidence="8">
    <location>
        <begin position="17"/>
        <end position="78"/>
    </location>
</feature>